<proteinExistence type="predicted"/>
<keyword evidence="2" id="KW-1185">Reference proteome</keyword>
<evidence type="ECO:0000313" key="1">
    <source>
        <dbReference type="EMBL" id="GIE03158.1"/>
    </source>
</evidence>
<evidence type="ECO:0000313" key="2">
    <source>
        <dbReference type="Proteomes" id="UP000637628"/>
    </source>
</evidence>
<reference evidence="1 2" key="1">
    <citation type="submission" date="2021-01" db="EMBL/GenBank/DDBJ databases">
        <title>Whole genome shotgun sequence of Actinoplanes durhamensis NBRC 14914.</title>
        <authorList>
            <person name="Komaki H."/>
            <person name="Tamura T."/>
        </authorList>
    </citation>
    <scope>NUCLEOTIDE SEQUENCE [LARGE SCALE GENOMIC DNA]</scope>
    <source>
        <strain evidence="1 2">NBRC 14914</strain>
    </source>
</reference>
<comment type="caution">
    <text evidence="1">The sequence shown here is derived from an EMBL/GenBank/DDBJ whole genome shotgun (WGS) entry which is preliminary data.</text>
</comment>
<organism evidence="1 2">
    <name type="scientific">Paractinoplanes durhamensis</name>
    <dbReference type="NCBI Taxonomy" id="113563"/>
    <lineage>
        <taxon>Bacteria</taxon>
        <taxon>Bacillati</taxon>
        <taxon>Actinomycetota</taxon>
        <taxon>Actinomycetes</taxon>
        <taxon>Micromonosporales</taxon>
        <taxon>Micromonosporaceae</taxon>
        <taxon>Paractinoplanes</taxon>
    </lineage>
</organism>
<dbReference type="RefSeq" id="WP_203728880.1">
    <property type="nucleotide sequence ID" value="NZ_BAAATX010000010.1"/>
</dbReference>
<dbReference type="EMBL" id="BOML01000036">
    <property type="protein sequence ID" value="GIE03158.1"/>
    <property type="molecule type" value="Genomic_DNA"/>
</dbReference>
<dbReference type="Proteomes" id="UP000637628">
    <property type="component" value="Unassembled WGS sequence"/>
</dbReference>
<protein>
    <submittedName>
        <fullName evidence="1">Uncharacterized protein</fullName>
    </submittedName>
</protein>
<gene>
    <name evidence="1" type="ORF">Adu01nite_45080</name>
</gene>
<sequence length="45" mass="5289">MRWLDRDPRILVHSVITDRAGDQFVTRWPKGSAYVRHDSRPIRAG</sequence>
<accession>A0ABQ3Z015</accession>
<name>A0ABQ3Z015_9ACTN</name>